<keyword evidence="1" id="KW-0472">Membrane</keyword>
<evidence type="ECO:0000313" key="3">
    <source>
        <dbReference type="Proteomes" id="UP000245683"/>
    </source>
</evidence>
<feature type="transmembrane region" description="Helical" evidence="1">
    <location>
        <begin position="7"/>
        <end position="24"/>
    </location>
</feature>
<dbReference type="Proteomes" id="UP000245683">
    <property type="component" value="Unassembled WGS sequence"/>
</dbReference>
<dbReference type="InterPro" id="IPR033458">
    <property type="entry name" value="DUF5134"/>
</dbReference>
<sequence>MIDSDPLRWLLTVAFGGASISHLLQRPRPSPAWPSLVAEHRLSEILHSAMGLPMIAMIWPWGAAVPAAVWIVVFMMLRGGSWCRRRGRRDVVRFRRSSPP</sequence>
<keyword evidence="1" id="KW-1133">Transmembrane helix</keyword>
<dbReference type="EMBL" id="QGSV01000117">
    <property type="protein sequence ID" value="PWU50138.1"/>
    <property type="molecule type" value="Genomic_DNA"/>
</dbReference>
<evidence type="ECO:0000256" key="1">
    <source>
        <dbReference type="SAM" id="Phobius"/>
    </source>
</evidence>
<dbReference type="AlphaFoldDB" id="A0A317KA18"/>
<protein>
    <submittedName>
        <fullName evidence="2">Uncharacterized protein</fullName>
    </submittedName>
</protein>
<organism evidence="2 3">
    <name type="scientific">Micromonospora globispora</name>
    <dbReference type="NCBI Taxonomy" id="1450148"/>
    <lineage>
        <taxon>Bacteria</taxon>
        <taxon>Bacillati</taxon>
        <taxon>Actinomycetota</taxon>
        <taxon>Actinomycetes</taxon>
        <taxon>Micromonosporales</taxon>
        <taxon>Micromonosporaceae</taxon>
        <taxon>Micromonospora</taxon>
    </lineage>
</organism>
<name>A0A317KA18_9ACTN</name>
<comment type="caution">
    <text evidence="2">The sequence shown here is derived from an EMBL/GenBank/DDBJ whole genome shotgun (WGS) entry which is preliminary data.</text>
</comment>
<gene>
    <name evidence="2" type="ORF">DLJ46_07765</name>
</gene>
<feature type="transmembrane region" description="Helical" evidence="1">
    <location>
        <begin position="58"/>
        <end position="77"/>
    </location>
</feature>
<keyword evidence="3" id="KW-1185">Reference proteome</keyword>
<keyword evidence="1" id="KW-0812">Transmembrane</keyword>
<dbReference type="OrthoDB" id="4734452at2"/>
<evidence type="ECO:0000313" key="2">
    <source>
        <dbReference type="EMBL" id="PWU50138.1"/>
    </source>
</evidence>
<dbReference type="Pfam" id="PF17197">
    <property type="entry name" value="DUF5134"/>
    <property type="match status" value="1"/>
</dbReference>
<accession>A0A317KA18</accession>
<proteinExistence type="predicted"/>
<reference evidence="3" key="1">
    <citation type="submission" date="2018-05" db="EMBL/GenBank/DDBJ databases">
        <title>Micromonospora globispora sp. nov. and Micromonospora rugosa sp. nov., isolated from marine sediment.</title>
        <authorList>
            <person name="Carro L."/>
            <person name="Aysel V."/>
            <person name="Cetin D."/>
            <person name="Igual J.M."/>
            <person name="Klenk H.-P."/>
            <person name="Trujillo M.E."/>
            <person name="Sahin N."/>
        </authorList>
    </citation>
    <scope>NUCLEOTIDE SEQUENCE [LARGE SCALE GENOMIC DNA]</scope>
    <source>
        <strain evidence="3">S2904</strain>
    </source>
</reference>